<dbReference type="Proteomes" id="UP000648075">
    <property type="component" value="Unassembled WGS sequence"/>
</dbReference>
<gene>
    <name evidence="1" type="ORF">GCM10011614_32750</name>
</gene>
<reference evidence="1" key="2">
    <citation type="submission" date="2020-09" db="EMBL/GenBank/DDBJ databases">
        <authorList>
            <person name="Sun Q."/>
            <person name="Kim S."/>
        </authorList>
    </citation>
    <scope>NUCLEOTIDE SEQUENCE</scope>
    <source>
        <strain evidence="1">KCTC 32255</strain>
    </source>
</reference>
<evidence type="ECO:0008006" key="3">
    <source>
        <dbReference type="Google" id="ProtNLM"/>
    </source>
</evidence>
<dbReference type="AlphaFoldDB" id="A0A918PN01"/>
<accession>A0A918PN01</accession>
<sequence length="87" mass="9638">MTLAVQCRTLSGMRDTGEISDITAEGCCLRTRSLFFRPGTRLIVKPQGMEGMSGVVRWVRGDQSGIEFDRALYGPIVDFIAQQNRAV</sequence>
<evidence type="ECO:0000313" key="2">
    <source>
        <dbReference type="Proteomes" id="UP000648075"/>
    </source>
</evidence>
<proteinExistence type="predicted"/>
<name>A0A918PN01_9SPHN</name>
<reference evidence="1" key="1">
    <citation type="journal article" date="2014" name="Int. J. Syst. Evol. Microbiol.">
        <title>Complete genome sequence of Corynebacterium casei LMG S-19264T (=DSM 44701T), isolated from a smear-ripened cheese.</title>
        <authorList>
            <consortium name="US DOE Joint Genome Institute (JGI-PGF)"/>
            <person name="Walter F."/>
            <person name="Albersmeier A."/>
            <person name="Kalinowski J."/>
            <person name="Ruckert C."/>
        </authorList>
    </citation>
    <scope>NUCLEOTIDE SEQUENCE</scope>
    <source>
        <strain evidence="1">KCTC 32255</strain>
    </source>
</reference>
<dbReference type="EMBL" id="BMZA01000021">
    <property type="protein sequence ID" value="GGZ15294.1"/>
    <property type="molecule type" value="Genomic_DNA"/>
</dbReference>
<keyword evidence="2" id="KW-1185">Reference proteome</keyword>
<evidence type="ECO:0000313" key="1">
    <source>
        <dbReference type="EMBL" id="GGZ15294.1"/>
    </source>
</evidence>
<comment type="caution">
    <text evidence="1">The sequence shown here is derived from an EMBL/GenBank/DDBJ whole genome shotgun (WGS) entry which is preliminary data.</text>
</comment>
<protein>
    <recommendedName>
        <fullName evidence="3">PilZ domain-containing protein</fullName>
    </recommendedName>
</protein>
<organism evidence="1 2">
    <name type="scientific">Novosphingobium colocasiae</name>
    <dbReference type="NCBI Taxonomy" id="1256513"/>
    <lineage>
        <taxon>Bacteria</taxon>
        <taxon>Pseudomonadati</taxon>
        <taxon>Pseudomonadota</taxon>
        <taxon>Alphaproteobacteria</taxon>
        <taxon>Sphingomonadales</taxon>
        <taxon>Sphingomonadaceae</taxon>
        <taxon>Novosphingobium</taxon>
    </lineage>
</organism>